<evidence type="ECO:0000256" key="1">
    <source>
        <dbReference type="SAM" id="Coils"/>
    </source>
</evidence>
<evidence type="ECO:0000313" key="3">
    <source>
        <dbReference type="Proteomes" id="UP001165069"/>
    </source>
</evidence>
<organism evidence="2 3">
    <name type="scientific">Geothrix limicola</name>
    <dbReference type="NCBI Taxonomy" id="2927978"/>
    <lineage>
        <taxon>Bacteria</taxon>
        <taxon>Pseudomonadati</taxon>
        <taxon>Acidobacteriota</taxon>
        <taxon>Holophagae</taxon>
        <taxon>Holophagales</taxon>
        <taxon>Holophagaceae</taxon>
        <taxon>Geothrix</taxon>
    </lineage>
</organism>
<dbReference type="EMBL" id="BSDE01000005">
    <property type="protein sequence ID" value="GLH74124.1"/>
    <property type="molecule type" value="Genomic_DNA"/>
</dbReference>
<evidence type="ECO:0000313" key="2">
    <source>
        <dbReference type="EMBL" id="GLH74124.1"/>
    </source>
</evidence>
<dbReference type="RefSeq" id="WP_338001173.1">
    <property type="nucleotide sequence ID" value="NZ_BSDE01000005.1"/>
</dbReference>
<dbReference type="Gene3D" id="1.20.1600.10">
    <property type="entry name" value="Outer membrane efflux proteins (OEP)"/>
    <property type="match status" value="1"/>
</dbReference>
<dbReference type="Proteomes" id="UP001165069">
    <property type="component" value="Unassembled WGS sequence"/>
</dbReference>
<evidence type="ECO:0008006" key="4">
    <source>
        <dbReference type="Google" id="ProtNLM"/>
    </source>
</evidence>
<feature type="coiled-coil region" evidence="1">
    <location>
        <begin position="17"/>
        <end position="69"/>
    </location>
</feature>
<keyword evidence="1" id="KW-0175">Coiled coil</keyword>
<comment type="caution">
    <text evidence="2">The sequence shown here is derived from an EMBL/GenBank/DDBJ whole genome shotgun (WGS) entry which is preliminary data.</text>
</comment>
<reference evidence="2 3" key="1">
    <citation type="journal article" date="2023" name="Antonie Van Leeuwenhoek">
        <title>Mesoterricola silvestris gen. nov., sp. nov., Mesoterricola sediminis sp. nov., Geothrix oryzae sp. nov., Geothrix edaphica sp. nov., Geothrix rubra sp. nov., and Geothrix limicola sp. nov., six novel members of Acidobacteriota isolated from soils.</title>
        <authorList>
            <person name="Itoh H."/>
            <person name="Sugisawa Y."/>
            <person name="Mise K."/>
            <person name="Xu Z."/>
            <person name="Kuniyasu M."/>
            <person name="Ushijima N."/>
            <person name="Kawano K."/>
            <person name="Kobayashi E."/>
            <person name="Shiratori Y."/>
            <person name="Masuda Y."/>
            <person name="Senoo K."/>
        </authorList>
    </citation>
    <scope>NUCLEOTIDE SEQUENCE [LARGE SCALE GENOMIC DNA]</scope>
    <source>
        <strain evidence="2 3">Red804</strain>
    </source>
</reference>
<name>A0ABQ5QGY1_9BACT</name>
<proteinExistence type="predicted"/>
<accession>A0ABQ5QGY1</accession>
<sequence length="121" mass="13694">MALQWEALSSRRAQFRQADLAAKARAQEAQSRSLEDQLTLEVRHARWNIENARSQVEVAQRARLQAEEQARVSRVAYQEGIRTAIELQGDEVALSDARYREPTAHLDLGLAWASLRLALGE</sequence>
<protein>
    <recommendedName>
        <fullName evidence="4">TolC family protein</fullName>
    </recommendedName>
</protein>
<dbReference type="SUPFAM" id="SSF56954">
    <property type="entry name" value="Outer membrane efflux proteins (OEP)"/>
    <property type="match status" value="1"/>
</dbReference>
<keyword evidence="3" id="KW-1185">Reference proteome</keyword>
<gene>
    <name evidence="2" type="ORF">GETHLI_26260</name>
</gene>